<name>A0A1M2VAV3_TRAPU</name>
<gene>
    <name evidence="2" type="ORF">TRAPUB_4542</name>
</gene>
<dbReference type="AlphaFoldDB" id="A0A1M2VAV3"/>
<dbReference type="GO" id="GO:0016787">
    <property type="term" value="F:hydrolase activity"/>
    <property type="evidence" value="ECO:0007669"/>
    <property type="project" value="InterPro"/>
</dbReference>
<dbReference type="Gene3D" id="3.60.21.10">
    <property type="match status" value="1"/>
</dbReference>
<evidence type="ECO:0000313" key="2">
    <source>
        <dbReference type="EMBL" id="OJT04748.1"/>
    </source>
</evidence>
<evidence type="ECO:0000259" key="1">
    <source>
        <dbReference type="Pfam" id="PF00149"/>
    </source>
</evidence>
<dbReference type="Proteomes" id="UP000184267">
    <property type="component" value="Unassembled WGS sequence"/>
</dbReference>
<keyword evidence="3" id="KW-1185">Reference proteome</keyword>
<dbReference type="InterPro" id="IPR004843">
    <property type="entry name" value="Calcineurin-like_PHP"/>
</dbReference>
<proteinExistence type="predicted"/>
<protein>
    <recommendedName>
        <fullName evidence="1">Calcineurin-like phosphoesterase domain-containing protein</fullName>
    </recommendedName>
</protein>
<reference evidence="2 3" key="1">
    <citation type="submission" date="2016-10" db="EMBL/GenBank/DDBJ databases">
        <title>Genome sequence of the basidiomycete white-rot fungus Trametes pubescens.</title>
        <authorList>
            <person name="Makela M.R."/>
            <person name="Granchi Z."/>
            <person name="Peng M."/>
            <person name="De Vries R.P."/>
            <person name="Grigoriev I."/>
            <person name="Riley R."/>
            <person name="Hilden K."/>
        </authorList>
    </citation>
    <scope>NUCLEOTIDE SEQUENCE [LARGE SCALE GENOMIC DNA]</scope>
    <source>
        <strain evidence="2 3">FBCC735</strain>
    </source>
</reference>
<organism evidence="2 3">
    <name type="scientific">Trametes pubescens</name>
    <name type="common">White-rot fungus</name>
    <dbReference type="NCBI Taxonomy" id="154538"/>
    <lineage>
        <taxon>Eukaryota</taxon>
        <taxon>Fungi</taxon>
        <taxon>Dikarya</taxon>
        <taxon>Basidiomycota</taxon>
        <taxon>Agaricomycotina</taxon>
        <taxon>Agaricomycetes</taxon>
        <taxon>Polyporales</taxon>
        <taxon>Polyporaceae</taxon>
        <taxon>Trametes</taxon>
    </lineage>
</organism>
<comment type="caution">
    <text evidence="2">The sequence shown here is derived from an EMBL/GenBank/DDBJ whole genome shotgun (WGS) entry which is preliminary data.</text>
</comment>
<evidence type="ECO:0000313" key="3">
    <source>
        <dbReference type="Proteomes" id="UP000184267"/>
    </source>
</evidence>
<dbReference type="OrthoDB" id="550558at2759"/>
<dbReference type="PANTHER" id="PTHR37844:SF2">
    <property type="entry name" value="SER_THR PROTEIN PHOSPHATASE SUPERFAMILY (AFU_ORTHOLOGUE AFUA_1G14840)"/>
    <property type="match status" value="1"/>
</dbReference>
<feature type="domain" description="Calcineurin-like phosphoesterase" evidence="1">
    <location>
        <begin position="7"/>
        <end position="243"/>
    </location>
</feature>
<dbReference type="Pfam" id="PF00149">
    <property type="entry name" value="Metallophos"/>
    <property type="match status" value="1"/>
</dbReference>
<dbReference type="EMBL" id="MNAD01001519">
    <property type="protein sequence ID" value="OJT04748.1"/>
    <property type="molecule type" value="Genomic_DNA"/>
</dbReference>
<sequence>MSDGPVRIQILSDLHLEVPPPRQSRLADSYQYTFPVQAEILALLGDIGATTDDGLFDWLHAQLKRFKAVFFLSGNHESYGSSMEESNGRIIDFAHKCQAMHELATPREPFGRFILLDRTRYDISETVTILGCTLWSRLDPSRHHAIHLGLNDFSQIQDFTPSVYHSLFERDLAWLERSISDISAEEPHRRIVVMTHHAPTVEGTSNPQYQDSPLGSGFSTELVGGPCWKEQVKVWAFAHTHWPCDFEREGVRVVSNPKGYGRGVDRGFVAEKVVEV</sequence>
<dbReference type="SUPFAM" id="SSF56300">
    <property type="entry name" value="Metallo-dependent phosphatases"/>
    <property type="match status" value="1"/>
</dbReference>
<dbReference type="InterPro" id="IPR029052">
    <property type="entry name" value="Metallo-depent_PP-like"/>
</dbReference>
<dbReference type="PANTHER" id="PTHR37844">
    <property type="entry name" value="SER/THR PROTEIN PHOSPHATASE SUPERFAMILY (AFU_ORTHOLOGUE AFUA_1G14840)"/>
    <property type="match status" value="1"/>
</dbReference>
<dbReference type="OMA" id="HEPQSYT"/>
<accession>A0A1M2VAV3</accession>